<name>A0ABY1ZHI2_9GAMM</name>
<comment type="caution">
    <text evidence="2">The sequence shown here is derived from an EMBL/GenBank/DDBJ whole genome shotgun (WGS) entry which is preliminary data.</text>
</comment>
<reference evidence="2 3" key="1">
    <citation type="submission" date="2019-02" db="EMBL/GenBank/DDBJ databases">
        <title>Marinobacter halodurans sp. nov., a marine bacterium isolated from sea tidal flat.</title>
        <authorList>
            <person name="Yoo Y."/>
            <person name="Lee D.W."/>
            <person name="Kim B.S."/>
            <person name="Kim J.-J."/>
        </authorList>
    </citation>
    <scope>NUCLEOTIDE SEQUENCE [LARGE SCALE GENOMIC DNA]</scope>
    <source>
        <strain evidence="2 3">YJ-S3-2</strain>
    </source>
</reference>
<protein>
    <recommendedName>
        <fullName evidence="4">Filamentous hemagglutinin</fullName>
    </recommendedName>
</protein>
<dbReference type="Pfam" id="PF13332">
    <property type="entry name" value="Fil_haemagg_2"/>
    <property type="match status" value="3"/>
</dbReference>
<dbReference type="RefSeq" id="WP_131484235.1">
    <property type="nucleotide sequence ID" value="NZ_SJDL01000086.1"/>
</dbReference>
<evidence type="ECO:0008006" key="4">
    <source>
        <dbReference type="Google" id="ProtNLM"/>
    </source>
</evidence>
<dbReference type="SUPFAM" id="SSF56954">
    <property type="entry name" value="Outer membrane efflux proteins (OEP)"/>
    <property type="match status" value="1"/>
</dbReference>
<dbReference type="EMBL" id="SJDL01000086">
    <property type="protein sequence ID" value="TBW46418.1"/>
    <property type="molecule type" value="Genomic_DNA"/>
</dbReference>
<dbReference type="Proteomes" id="UP000313645">
    <property type="component" value="Unassembled WGS sequence"/>
</dbReference>
<keyword evidence="3" id="KW-1185">Reference proteome</keyword>
<proteinExistence type="predicted"/>
<sequence length="1274" mass="132329">MQLIGAIDQQQENVRKSEKNSVRRKDEIRGYHHESAVKAQIASGGDLSLDSGRDIQVTGSDLVADDALRIGDHVVEHAGDDYRTASGDRVENLTVDALALKNEDWAEKSRSFTGVMKALSQVAAYTVAGVMGVGADTPAIELGRRKADRTQQVSHQGSGLAANDIAVNVDGTARFAGADVTAEDGFNVNADDIQIDAVANTTSESHVSEKETVKGLGAKLEHDEFRLGGIEERKDQQTHTQVTTQWQGSQISAGHIDLNAGDSIQVTASDVASSGDMNLQAGNSIEVSGRQDTQTTTDSRHTEIRTTSAGVKNAYVDAAYALQAMNDARRAVSDAKKALSEAKDKVAQGKLRKQDLKYYRANLAAATANLGQAGIAFAAAGSTAATTTETGGFYATGSTERSTLDSAQTAQSATWNGSQLLAGGNASLKSGEDIGIKGSDVAVNGTLAIDSKDVDIVAGTETSATASDSRQTNQSLTVSYGAHGFSGSGSAGYSRSDADATRLSHRNSSVNAGSLESNSETLTVAGANVAADTINIDTETLDVRSLQDQGRSKSKTRGANAGLGVSNGAVSSVTVGVEKADGSSNRTWTDNQTSIIGRESVTVNAKDTTLTGAVIANATTDANGQLVDQGNLDLTTDTLTVADLNDTDQGEDRGFNASVTVNLGGEPRNKAQQSGPQTGQTTVGGHYYGHDRAQTSHATIGQGQLVVGSAEQDTVAGLNRDLDKSQEVTRDLDIGGLDASVTVDHRVLSAAGWDSIVNDAVDTMEHGEDIVRAGKGVANDKDLAILDFGKVLHNNAQVTQLKNDLLRNPENAQILAGLKSQDPEVHAKAVVDLAHLAQAKFGLSPSDFYLYDGSRTSSSSLADNRLVDVKGGTDVDTASSLKGTAFLDAGDGVRKTDMMYTLGHEVLETQSFQGKGGGLFGIDSEQTQEALGNAFGEQLASRINQAAGGDLDATGGSGFSAALKNSQAVLDGTKVADEVGSARVDHRELIRAVPGTNALGAAIAVGQVAYDSARSTAEIAATGLTGVDYSNSDGKLVQQAADWVANGLKGGENLVEWAVTGECSDCGSLTTVKSSGAAPEGAATAKPAVAATPLGDKAVAANRVKKLAQVRASMAESGASSSSLTFLDRQIDEELSHLQQMTGAPLTLDHGRLVNPAIGDRERHLASGTSVTPVTRPMPSSTGGSEMVDLSLGLLTKPAVEGAAWSTVSGDRSDEVNLGPYMMEQGGDVKNKGVSNLLADQKFQESLKDIDCVDCDDIVRWTRSVGQPDGVTKL</sequence>
<organism evidence="2 3">
    <name type="scientific">Marinobacter halodurans</name>
    <dbReference type="NCBI Taxonomy" id="2528979"/>
    <lineage>
        <taxon>Bacteria</taxon>
        <taxon>Pseudomonadati</taxon>
        <taxon>Pseudomonadota</taxon>
        <taxon>Gammaproteobacteria</taxon>
        <taxon>Pseudomonadales</taxon>
        <taxon>Marinobacteraceae</taxon>
        <taxon>Marinobacter</taxon>
    </lineage>
</organism>
<feature type="region of interest" description="Disordered" evidence="1">
    <location>
        <begin position="487"/>
        <end position="517"/>
    </location>
</feature>
<feature type="compositionally biased region" description="Polar residues" evidence="1">
    <location>
        <begin position="506"/>
        <end position="517"/>
    </location>
</feature>
<evidence type="ECO:0000313" key="2">
    <source>
        <dbReference type="EMBL" id="TBW46418.1"/>
    </source>
</evidence>
<gene>
    <name evidence="2" type="ORF">EZI54_23185</name>
</gene>
<evidence type="ECO:0000313" key="3">
    <source>
        <dbReference type="Proteomes" id="UP000313645"/>
    </source>
</evidence>
<evidence type="ECO:0000256" key="1">
    <source>
        <dbReference type="SAM" id="MobiDB-lite"/>
    </source>
</evidence>
<accession>A0ABY1ZHI2</accession>
<dbReference type="InterPro" id="IPR025157">
    <property type="entry name" value="Hemagglutinin_rpt"/>
</dbReference>
<feature type="region of interest" description="Disordered" evidence="1">
    <location>
        <begin position="544"/>
        <end position="563"/>
    </location>
</feature>